<dbReference type="GO" id="GO:0005096">
    <property type="term" value="F:GTPase activator activity"/>
    <property type="evidence" value="ECO:0007669"/>
    <property type="project" value="TreeGrafter"/>
</dbReference>
<dbReference type="GO" id="GO:1990130">
    <property type="term" value="C:GATOR1 complex"/>
    <property type="evidence" value="ECO:0007669"/>
    <property type="project" value="TreeGrafter"/>
</dbReference>
<evidence type="ECO:0000313" key="2">
    <source>
        <dbReference type="EMBL" id="GFG31863.1"/>
    </source>
</evidence>
<dbReference type="GO" id="GO:0034198">
    <property type="term" value="P:cellular response to amino acid starvation"/>
    <property type="evidence" value="ECO:0007669"/>
    <property type="project" value="TreeGrafter"/>
</dbReference>
<dbReference type="FunCoup" id="A0A6L2PH34">
    <property type="interactions" value="639"/>
</dbReference>
<evidence type="ECO:0000313" key="3">
    <source>
        <dbReference type="Proteomes" id="UP000502823"/>
    </source>
</evidence>
<organism evidence="2 3">
    <name type="scientific">Coptotermes formosanus</name>
    <name type="common">Formosan subterranean termite</name>
    <dbReference type="NCBI Taxonomy" id="36987"/>
    <lineage>
        <taxon>Eukaryota</taxon>
        <taxon>Metazoa</taxon>
        <taxon>Ecdysozoa</taxon>
        <taxon>Arthropoda</taxon>
        <taxon>Hexapoda</taxon>
        <taxon>Insecta</taxon>
        <taxon>Pterygota</taxon>
        <taxon>Neoptera</taxon>
        <taxon>Polyneoptera</taxon>
        <taxon>Dictyoptera</taxon>
        <taxon>Blattodea</taxon>
        <taxon>Blattoidea</taxon>
        <taxon>Termitoidae</taxon>
        <taxon>Rhinotermitidae</taxon>
        <taxon>Coptotermes</taxon>
    </lineage>
</organism>
<dbReference type="PANTHER" id="PTHR12991:SF10">
    <property type="entry name" value="GATOR COMPLEX PROTEIN NPRL2"/>
    <property type="match status" value="1"/>
</dbReference>
<dbReference type="InParanoid" id="A0A6L2PH34"/>
<keyword evidence="3" id="KW-1185">Reference proteome</keyword>
<comment type="similarity">
    <text evidence="1">Belongs to the NPR2 family.</text>
</comment>
<dbReference type="OrthoDB" id="338854at2759"/>
<reference evidence="3" key="1">
    <citation type="submission" date="2020-01" db="EMBL/GenBank/DDBJ databases">
        <title>Draft genome sequence of the Termite Coptotermes fromosanus.</title>
        <authorList>
            <person name="Itakura S."/>
            <person name="Yosikawa Y."/>
            <person name="Umezawa K."/>
        </authorList>
    </citation>
    <scope>NUCLEOTIDE SEQUENCE [LARGE SCALE GENOMIC DNA]</scope>
</reference>
<dbReference type="InterPro" id="IPR009348">
    <property type="entry name" value="NPR2-like"/>
</dbReference>
<dbReference type="GO" id="GO:1904262">
    <property type="term" value="P:negative regulation of TORC1 signaling"/>
    <property type="evidence" value="ECO:0007669"/>
    <property type="project" value="TreeGrafter"/>
</dbReference>
<sequence>MNANLDERARYFEGCGYEGPIRCIFLCEFHPVAGPKITCQVPQDYVSKEIFDAVSVYIIPKPQLQRSILTVNVLGYKITGFPVRIDNAKYARNAYYFNLCFVCDAWARTVQYEPVVKKLSEYLMTMEQESDFLSNENKTEHEKERLPAMLKQILEDLNSHRMTTVIEGTTTMHLKVVKVASDPPHVSDHHVPIFVVDQNMFREQLWDLTTQQVLPYINGFNHVAKIAAEADVENNLVKACVQNLVYYGAVKLIPIFQYCNVYAATPELKYLAGKKKFQEECLFYVSKIEGNPPDLRDVFMMYCNMTHGTTFRDLCIRFNPQALRIDERKLVQFGLLHKLIRRVHKYPVFVEGNGQLSPMTSLQRAFSGLASSDEICCITGLSSQQLEEEIECDPGVTVIWKTLVSITDKWHEVFS</sequence>
<protein>
    <recommendedName>
        <fullName evidence="4">Nitrogen permease regulator 2-like protein</fullName>
    </recommendedName>
</protein>
<gene>
    <name evidence="2" type="ORF">Cfor_02669</name>
</gene>
<accession>A0A6L2PH34</accession>
<evidence type="ECO:0008006" key="4">
    <source>
        <dbReference type="Google" id="ProtNLM"/>
    </source>
</evidence>
<dbReference type="GO" id="GO:0005774">
    <property type="term" value="C:vacuolar membrane"/>
    <property type="evidence" value="ECO:0007669"/>
    <property type="project" value="TreeGrafter"/>
</dbReference>
<proteinExistence type="inferred from homology"/>
<name>A0A6L2PH34_COPFO</name>
<evidence type="ECO:0000256" key="1">
    <source>
        <dbReference type="ARBA" id="ARBA00008433"/>
    </source>
</evidence>
<dbReference type="PANTHER" id="PTHR12991">
    <property type="entry name" value="NITROGEN PERMEASE REGULATOR 2/TUMOR SUPPRESSOR CANDIDATE 4"/>
    <property type="match status" value="1"/>
</dbReference>
<dbReference type="EMBL" id="BLKM01000334">
    <property type="protein sequence ID" value="GFG31863.1"/>
    <property type="molecule type" value="Genomic_DNA"/>
</dbReference>
<comment type="caution">
    <text evidence="2">The sequence shown here is derived from an EMBL/GenBank/DDBJ whole genome shotgun (WGS) entry which is preliminary data.</text>
</comment>
<dbReference type="Pfam" id="PF06218">
    <property type="entry name" value="NPR2"/>
    <property type="match status" value="2"/>
</dbReference>
<dbReference type="AlphaFoldDB" id="A0A6L2PH34"/>
<dbReference type="GO" id="GO:0010508">
    <property type="term" value="P:positive regulation of autophagy"/>
    <property type="evidence" value="ECO:0007669"/>
    <property type="project" value="TreeGrafter"/>
</dbReference>
<dbReference type="Proteomes" id="UP000502823">
    <property type="component" value="Unassembled WGS sequence"/>
</dbReference>